<dbReference type="Pfam" id="PF18119">
    <property type="entry name" value="RIG-I_C"/>
    <property type="match status" value="1"/>
</dbReference>
<dbReference type="SMART" id="SM00490">
    <property type="entry name" value="HELICc"/>
    <property type="match status" value="1"/>
</dbReference>
<dbReference type="PROSITE" id="PS51374">
    <property type="entry name" value="NDPK_LIKE"/>
    <property type="match status" value="2"/>
</dbReference>
<dbReference type="InterPro" id="IPR003593">
    <property type="entry name" value="AAA+_ATPase"/>
</dbReference>
<dbReference type="PRINTS" id="PR01243">
    <property type="entry name" value="NUCDPKINASE"/>
</dbReference>
<evidence type="ECO:0000256" key="20">
    <source>
        <dbReference type="RuleBase" id="RU004011"/>
    </source>
</evidence>
<dbReference type="GO" id="GO:0006228">
    <property type="term" value="P:UTP biosynthetic process"/>
    <property type="evidence" value="ECO:0007669"/>
    <property type="project" value="InterPro"/>
</dbReference>
<dbReference type="InterPro" id="IPR023005">
    <property type="entry name" value="Nucleoside_diP_kinase_AS"/>
</dbReference>
<dbReference type="SMART" id="SM01331">
    <property type="entry name" value="DUF3635"/>
    <property type="match status" value="1"/>
</dbReference>
<keyword evidence="8" id="KW-0378">Hydrolase</keyword>
<evidence type="ECO:0000256" key="9">
    <source>
        <dbReference type="ARBA" id="ARBA00022806"/>
    </source>
</evidence>
<dbReference type="InterPro" id="IPR006935">
    <property type="entry name" value="Helicase/UvrB_N"/>
</dbReference>
<feature type="domain" description="Helicase C-terminal" evidence="24">
    <location>
        <begin position="721"/>
        <end position="885"/>
    </location>
</feature>
<dbReference type="GO" id="GO:0003677">
    <property type="term" value="F:DNA binding"/>
    <property type="evidence" value="ECO:0007669"/>
    <property type="project" value="InterPro"/>
</dbReference>
<evidence type="ECO:0000256" key="18">
    <source>
        <dbReference type="PROSITE-ProRule" id="PRU00706"/>
    </source>
</evidence>
<dbReference type="Gene3D" id="3.30.200.20">
    <property type="entry name" value="Phosphorylase Kinase, domain 1"/>
    <property type="match status" value="1"/>
</dbReference>
<dbReference type="Pfam" id="PF04851">
    <property type="entry name" value="ResIII"/>
    <property type="match status" value="1"/>
</dbReference>
<dbReference type="InterPro" id="IPR001650">
    <property type="entry name" value="Helicase_C-like"/>
</dbReference>
<dbReference type="SMART" id="SM00487">
    <property type="entry name" value="DEXDc"/>
    <property type="match status" value="1"/>
</dbReference>
<evidence type="ECO:0000256" key="17">
    <source>
        <dbReference type="ARBA" id="ARBA00049390"/>
    </source>
</evidence>
<dbReference type="PROSITE" id="PS00107">
    <property type="entry name" value="PROTEIN_KINASE_ATP"/>
    <property type="match status" value="1"/>
</dbReference>
<dbReference type="GO" id="GO:0003723">
    <property type="term" value="F:RNA binding"/>
    <property type="evidence" value="ECO:0007669"/>
    <property type="project" value="UniProtKB-KW"/>
</dbReference>
<dbReference type="InterPro" id="IPR001564">
    <property type="entry name" value="Nucleoside_diP_kinase"/>
</dbReference>
<evidence type="ECO:0000256" key="10">
    <source>
        <dbReference type="ARBA" id="ARBA00022833"/>
    </source>
</evidence>
<dbReference type="InterPro" id="IPR037993">
    <property type="entry name" value="NDPk7B"/>
</dbReference>
<dbReference type="EC" id="3.6.4.13" evidence="3"/>
<dbReference type="PANTHER" id="PTHR14074">
    <property type="entry name" value="HELICASE WITH DEATH DOMAIN-RELATED"/>
    <property type="match status" value="1"/>
</dbReference>
<dbReference type="GO" id="GO:0005930">
    <property type="term" value="C:axoneme"/>
    <property type="evidence" value="ECO:0007669"/>
    <property type="project" value="UniProtKB-SubCell"/>
</dbReference>
<evidence type="ECO:0000256" key="11">
    <source>
        <dbReference type="ARBA" id="ARBA00022840"/>
    </source>
</evidence>
<keyword evidence="10" id="KW-0862">Zinc</keyword>
<dbReference type="Gene3D" id="3.40.50.300">
    <property type="entry name" value="P-loop containing nucleotide triphosphate hydrolases"/>
    <property type="match status" value="2"/>
</dbReference>
<feature type="binding site" evidence="18">
    <location>
        <position position="1962"/>
    </location>
    <ligand>
        <name>ATP</name>
        <dbReference type="ChEBI" id="CHEBI:30616"/>
    </ligand>
</feature>
<dbReference type="FunFam" id="3.30.70.141:FF:000010">
    <property type="entry name" value="Nucleoside diphosphate kinase 7"/>
    <property type="match status" value="1"/>
</dbReference>
<evidence type="ECO:0000313" key="26">
    <source>
        <dbReference type="EMBL" id="CAD5118190.1"/>
    </source>
</evidence>
<keyword evidence="6" id="KW-0479">Metal-binding</keyword>
<feature type="binding site" evidence="18">
    <location>
        <position position="2020"/>
    </location>
    <ligand>
        <name>ATP</name>
        <dbReference type="ChEBI" id="CHEBI:30616"/>
    </ligand>
</feature>
<keyword evidence="15" id="KW-0206">Cytoskeleton</keyword>
<comment type="catalytic activity">
    <reaction evidence="17">
        <text>ATP + H2O = ADP + phosphate + H(+)</text>
        <dbReference type="Rhea" id="RHEA:13065"/>
        <dbReference type="ChEBI" id="CHEBI:15377"/>
        <dbReference type="ChEBI" id="CHEBI:15378"/>
        <dbReference type="ChEBI" id="CHEBI:30616"/>
        <dbReference type="ChEBI" id="CHEBI:43474"/>
        <dbReference type="ChEBI" id="CHEBI:456216"/>
        <dbReference type="EC" id="3.6.4.13"/>
    </reaction>
    <physiologicalReaction direction="left-to-right" evidence="17">
        <dbReference type="Rhea" id="RHEA:13066"/>
    </physiologicalReaction>
</comment>
<dbReference type="GO" id="GO:0003724">
    <property type="term" value="F:RNA helicase activity"/>
    <property type="evidence" value="ECO:0007669"/>
    <property type="project" value="UniProtKB-EC"/>
</dbReference>
<comment type="similarity">
    <text evidence="18 20">Belongs to the NDK family.</text>
</comment>
<feature type="active site" description="Pros-phosphohistidine intermediate" evidence="18">
    <location>
        <position position="2023"/>
    </location>
</feature>
<gene>
    <name evidence="26" type="ORF">DGYR_LOCUS6610</name>
</gene>
<feature type="domain" description="Protein kinase" evidence="22">
    <location>
        <begin position="1588"/>
        <end position="1936"/>
    </location>
</feature>
<dbReference type="GO" id="GO:0016787">
    <property type="term" value="F:hydrolase activity"/>
    <property type="evidence" value="ECO:0007669"/>
    <property type="project" value="UniProtKB-KW"/>
</dbReference>
<evidence type="ECO:0000256" key="15">
    <source>
        <dbReference type="ARBA" id="ARBA00023212"/>
    </source>
</evidence>
<dbReference type="SMART" id="SM00676">
    <property type="entry name" value="DM10"/>
    <property type="match status" value="1"/>
</dbReference>
<dbReference type="Pfam" id="PF00334">
    <property type="entry name" value="NDK"/>
    <property type="match status" value="2"/>
</dbReference>
<keyword evidence="13" id="KW-0694">RNA-binding</keyword>
<organism evidence="26 27">
    <name type="scientific">Dimorphilus gyrociliatus</name>
    <dbReference type="NCBI Taxonomy" id="2664684"/>
    <lineage>
        <taxon>Eukaryota</taxon>
        <taxon>Metazoa</taxon>
        <taxon>Spiralia</taxon>
        <taxon>Lophotrochozoa</taxon>
        <taxon>Annelida</taxon>
        <taxon>Polychaeta</taxon>
        <taxon>Polychaeta incertae sedis</taxon>
        <taxon>Dinophilidae</taxon>
        <taxon>Dimorphilus</taxon>
    </lineage>
</organism>
<evidence type="ECO:0000313" key="27">
    <source>
        <dbReference type="Proteomes" id="UP000549394"/>
    </source>
</evidence>
<dbReference type="GO" id="GO:0006241">
    <property type="term" value="P:CTP biosynthetic process"/>
    <property type="evidence" value="ECO:0007669"/>
    <property type="project" value="InterPro"/>
</dbReference>
<evidence type="ECO:0000256" key="7">
    <source>
        <dbReference type="ARBA" id="ARBA00022741"/>
    </source>
</evidence>
<keyword evidence="9" id="KW-0347">Helicase</keyword>
<feature type="compositionally biased region" description="Basic residues" evidence="21">
    <location>
        <begin position="1102"/>
        <end position="1117"/>
    </location>
</feature>
<dbReference type="SMART" id="SM00382">
    <property type="entry name" value="AAA"/>
    <property type="match status" value="1"/>
</dbReference>
<dbReference type="InterPro" id="IPR024604">
    <property type="entry name" value="GSG2_C"/>
</dbReference>
<sequence length="2193" mass="249594">MSTREEMNLDMKDYVRNCLQSEFLFLRPIDILLYLQPHLDFSDCESHEILSSLMYGGPTIASKNLMDLILSKELKDDHLNKRWFYTLEDALSIHGERYTLTLLNNDKTSKSYKDSIKFFNLFRGMIVIDTVIDIHQLVLKMKVLEKPPEIRFLDDEIFSNISPNRPGSRGVKLAFFLQQIQMKCNFNWIPYFCYALKELKHLDILRQIDPALIHPKTLEEMKDTYNVVVDTQFGQSSPEDEQRVGSYKTIDDDEPIAILGEYEEQSDEPMLEGASPTKRHCKTQAEEAETMDLNIPQSAETDGESRVPIEKIEDVIEEKKDINISSDCQTVITETTDSNIPITRKSEEIIVERESLVLRNYQKEYAETALQGFNTLIVAPTGTGKTHIAMYIVKEHLDQDPIENTVVVVASTVALVDQHEREFKKFLHEYSTSIAAFHGSKADSLTVTNSLENKILITTPQMLLNDLTNRENKISLSDHFSMIIFDECHHCLKGHPYAKIMDIYHEEKERNDNEHSTQIVGLTASPPLQKAKNMTDAKDAIFELCAYLDIKKVPVIRENVDEFKQFINNVTEDILDVPPREIDSFGDIIKELMTGIENLWNEKRNSSRNSQFQHDLSSLANFPSEKGSDIYTSWIGTSMSTISRIRDVEIREFYYTAKIFLSHYNTALLMHRDLNPKDCLAYLKKELLSQDLKKSESEKQWIADFQNSLLELETIAEDPKNLNPKLLKLKEVLRTNRCERSIIFAKTRIVIDFLVTWINEDQQLSHLNANKLVGSKSSDLGMSHKQQEDVLRYFKEGRHKVLVSSSVGEEGLDISKCGLVITYEHVSEMKAMIQRRGRGRAANSKYFLITSTTNNNYQKEKINMMREKFLKKCIDHLATEEGKYEFGIKIPKVQNRMNTDRKLKRFQSNAIITPDEKVYEFRCIKCESIACLSSDLRLVGNSHRVILLRDFETRYVLKEHPRKENTRGNIHRIGKIHCKECEANWGVLINHEGIELPVLKVDPFVINDISTTTDTSESFIKTDDGDSKSLIQRKEGIRKSTRIASGKVKPAWPSNCTTCSSCSEKENTSSSNSVNWSSVNINKCASQSSEDSLFAFKPKESKPKKKGRKSTNRKQTKKTGPVKNIAEKQKPVSPPKEPVINFSEFDSYSLNIESYEPPKPNTNTSCDYRCSPAPINASLTQARRIELESISSTLTCSTPVNDRTLFKREDDQEEVNISIIEYDEEEIYRGEVFDDPVINLSKNANNSPNDEKPKTDNKLSSLDKAGTSSSKTSSEDTSKFLSCSPHGTGISLESSKSENKSELKLSVMKESNASSSSSSVSAGSLSHSENQKSPIPKTNISQSLPINESKVQITEPNIGISHTSIEQSTAELSIFGSPERGGYNSSQDLFSTPPEEMQIGRRSNDELTESEYKIKAYYESFNQNYMAQLKQQRLTECLSSPSQIVGNIYGIRESENSIRSNCITDSEITVNSQSIIDVDKIDESKASSIPLKDVESLDKNETILSEESVTNESQELKSNLHSHRKLSERFHRLTVHCTPHKTSLSLFEVFSPVRNLAGEEISDKEKLLLCCEQEDVLSFDKCMTKRMLKECVKLGEGVYGEVFMAPRGKSKSAIKVIPVSGTEMINGELPKSFTDICAEIVISRELSNLDNMNEFSSTPGFCKLKKASLVQGPYPEQFLQQWLNFADANGTENDCPDEFPEDQHYVVLEYEESGKTLESKIFKNAWQVYAIFEQTVLSLAVAEDRLEFEHRDLHWGNVLVREERKKNLQFRLKNNNITVLSRGIKVTIIDYTLSRLTQDGQNVYSDISTDEELFTGVGDLQFEIYRMMREHNENEWEWFRPKTNVYWLYYLIEMFDLKTRKVFLKRCKADNIRMEHLYVGSTVNMLSRQLNIVDIGDGYTRNKIASKNERTLAMIKPDAVSNVGAIMDLIQQNGFLICNLKMLNLTKDEAATFYTEHRSKPFFNTLINYMSNGKIIVMELMASDAVARWRQLMGPTDSAEARSMAATSIRARFGRDQTMNACHGSDSVESAARELEFFFPASGRDSFRSTATFCDATCCIIKPHAVVEGQSGAIIEKIQSAGFEISAMQIFHIEKANAEEFLEVYKGVVSEYAAMVGEFCSGPCIVLEVRAQNAQQTFREFTGPADPEIARHLRPRTLRATFGKDKIQNAVHCTDLADDALLELEYFYKILMK</sequence>
<dbReference type="GO" id="GO:0006183">
    <property type="term" value="P:GTP biosynthetic process"/>
    <property type="evidence" value="ECO:0007669"/>
    <property type="project" value="InterPro"/>
</dbReference>
<comment type="subcellular location">
    <subcellularLocation>
        <location evidence="1">Cytoplasm</location>
        <location evidence="1">Cytoskeleton</location>
        <location evidence="1">Cilium axoneme</location>
    </subcellularLocation>
</comment>
<dbReference type="OrthoDB" id="270127at2759"/>
<dbReference type="GO" id="GO:0046872">
    <property type="term" value="F:metal ion binding"/>
    <property type="evidence" value="ECO:0007669"/>
    <property type="project" value="UniProtKB-KW"/>
</dbReference>
<keyword evidence="7 19" id="KW-0547">Nucleotide-binding</keyword>
<feature type="compositionally biased region" description="Polar residues" evidence="21">
    <location>
        <begin position="1331"/>
        <end position="1343"/>
    </location>
</feature>
<keyword evidence="16" id="KW-0966">Cell projection</keyword>
<proteinExistence type="inferred from homology"/>
<dbReference type="InterPro" id="IPR041204">
    <property type="entry name" value="RIG-I-like_C"/>
</dbReference>
<dbReference type="SUPFAM" id="SSF52540">
    <property type="entry name" value="P-loop containing nucleoside triphosphate hydrolases"/>
    <property type="match status" value="2"/>
</dbReference>
<evidence type="ECO:0000256" key="8">
    <source>
        <dbReference type="ARBA" id="ARBA00022801"/>
    </source>
</evidence>
<feature type="domain" description="RLR CTR" evidence="25">
    <location>
        <begin position="903"/>
        <end position="1041"/>
    </location>
</feature>
<dbReference type="InterPro" id="IPR021673">
    <property type="entry name" value="RLR_CTR"/>
</dbReference>
<dbReference type="Proteomes" id="UP000549394">
    <property type="component" value="Unassembled WGS sequence"/>
</dbReference>
<feature type="region of interest" description="Disordered" evidence="21">
    <location>
        <begin position="1035"/>
        <end position="1054"/>
    </location>
</feature>
<evidence type="ECO:0000256" key="13">
    <source>
        <dbReference type="ARBA" id="ARBA00022884"/>
    </source>
</evidence>
<evidence type="ECO:0000259" key="24">
    <source>
        <dbReference type="PROSITE" id="PS51194"/>
    </source>
</evidence>
<name>A0A7I8VQ27_9ANNE</name>
<evidence type="ECO:0000259" key="23">
    <source>
        <dbReference type="PROSITE" id="PS51192"/>
    </source>
</evidence>
<dbReference type="Pfam" id="PF11648">
    <property type="entry name" value="RIG-I_C-RD"/>
    <property type="match status" value="1"/>
</dbReference>
<feature type="binding site" evidence="18">
    <location>
        <position position="1996"/>
    </location>
    <ligand>
        <name>ATP</name>
        <dbReference type="ChEBI" id="CHEBI:30616"/>
    </ligand>
</feature>
<evidence type="ECO:0000256" key="2">
    <source>
        <dbReference type="ARBA" id="ARBA00006866"/>
    </source>
</evidence>
<dbReference type="GO" id="GO:0045087">
    <property type="term" value="P:innate immune response"/>
    <property type="evidence" value="ECO:0007669"/>
    <property type="project" value="UniProtKB-KW"/>
</dbReference>
<dbReference type="InterPro" id="IPR000719">
    <property type="entry name" value="Prot_kinase_dom"/>
</dbReference>
<evidence type="ECO:0000256" key="3">
    <source>
        <dbReference type="ARBA" id="ARBA00012552"/>
    </source>
</evidence>
<evidence type="ECO:0000256" key="4">
    <source>
        <dbReference type="ARBA" id="ARBA00022490"/>
    </source>
</evidence>
<dbReference type="Pfam" id="PF00271">
    <property type="entry name" value="Helicase_C"/>
    <property type="match status" value="1"/>
</dbReference>
<feature type="region of interest" description="Disordered" evidence="21">
    <location>
        <begin position="1239"/>
        <end position="1343"/>
    </location>
</feature>
<feature type="region of interest" description="Disordered" evidence="21">
    <location>
        <begin position="1387"/>
        <end position="1406"/>
    </location>
</feature>
<evidence type="ECO:0000259" key="22">
    <source>
        <dbReference type="PROSITE" id="PS50011"/>
    </source>
</evidence>
<dbReference type="GO" id="GO:0051607">
    <property type="term" value="P:defense response to virus"/>
    <property type="evidence" value="ECO:0007669"/>
    <property type="project" value="UniProtKB-KW"/>
</dbReference>
<dbReference type="InterPro" id="IPR017441">
    <property type="entry name" value="Protein_kinase_ATP_BS"/>
</dbReference>
<feature type="binding site" evidence="18">
    <location>
        <position position="2010"/>
    </location>
    <ligand>
        <name>ATP</name>
        <dbReference type="ChEBI" id="CHEBI:30616"/>
    </ligand>
</feature>
<dbReference type="Gene3D" id="1.10.510.10">
    <property type="entry name" value="Transferase(Phosphotransferase) domain 1"/>
    <property type="match status" value="1"/>
</dbReference>
<feature type="region of interest" description="Disordered" evidence="21">
    <location>
        <begin position="1095"/>
        <end position="1138"/>
    </location>
</feature>
<dbReference type="CDD" id="cd04412">
    <property type="entry name" value="NDPk7B"/>
    <property type="match status" value="1"/>
</dbReference>
<dbReference type="PROSITE" id="PS00469">
    <property type="entry name" value="NDPK"/>
    <property type="match status" value="1"/>
</dbReference>
<evidence type="ECO:0000256" key="16">
    <source>
        <dbReference type="ARBA" id="ARBA00023273"/>
    </source>
</evidence>
<dbReference type="Gene3D" id="3.30.70.141">
    <property type="entry name" value="Nucleoside diphosphate kinase-like domain"/>
    <property type="match status" value="2"/>
</dbReference>
<evidence type="ECO:0000256" key="14">
    <source>
        <dbReference type="ARBA" id="ARBA00023118"/>
    </source>
</evidence>
<feature type="active site" description="Pros-phosphohistidine intermediate" evidence="18">
    <location>
        <position position="2172"/>
    </location>
</feature>
<dbReference type="EMBL" id="CAJFCJ010000008">
    <property type="protein sequence ID" value="CAD5118190.1"/>
    <property type="molecule type" value="Genomic_DNA"/>
</dbReference>
<dbReference type="InterPro" id="IPR051363">
    <property type="entry name" value="RLR_Helicase"/>
</dbReference>
<dbReference type="PROSITE" id="PS51789">
    <property type="entry name" value="RLR_CTR"/>
    <property type="match status" value="1"/>
</dbReference>
<dbReference type="InterPro" id="IPR038557">
    <property type="entry name" value="RLR_C_sf"/>
</dbReference>
<evidence type="ECO:0000256" key="1">
    <source>
        <dbReference type="ARBA" id="ARBA00004430"/>
    </source>
</evidence>
<keyword evidence="12" id="KW-0391">Immunity</keyword>
<protein>
    <recommendedName>
        <fullName evidence="3">RNA helicase</fullName>
        <ecNumber evidence="3">3.6.4.13</ecNumber>
    </recommendedName>
</protein>
<dbReference type="SUPFAM" id="SSF54919">
    <property type="entry name" value="Nucleoside diphosphate kinase, NDK"/>
    <property type="match status" value="2"/>
</dbReference>
<dbReference type="FunFam" id="3.30.70.141:FF:000004">
    <property type="entry name" value="Nucleoside diphosphate kinase 7"/>
    <property type="match status" value="1"/>
</dbReference>
<evidence type="ECO:0000256" key="6">
    <source>
        <dbReference type="ARBA" id="ARBA00022723"/>
    </source>
</evidence>
<dbReference type="GO" id="GO:0005524">
    <property type="term" value="F:ATP binding"/>
    <property type="evidence" value="ECO:0007669"/>
    <property type="project" value="UniProtKB-UniRule"/>
</dbReference>
<feature type="binding site" evidence="18">
    <location>
        <position position="1916"/>
    </location>
    <ligand>
        <name>ATP</name>
        <dbReference type="ChEBI" id="CHEBI:30616"/>
    </ligand>
</feature>
<keyword evidence="11 19" id="KW-0067">ATP-binding</keyword>
<evidence type="ECO:0000259" key="25">
    <source>
        <dbReference type="PROSITE" id="PS51789"/>
    </source>
</evidence>
<dbReference type="PROSITE" id="PS51194">
    <property type="entry name" value="HELICASE_CTER"/>
    <property type="match status" value="1"/>
</dbReference>
<dbReference type="InterPro" id="IPR027417">
    <property type="entry name" value="P-loop_NTPase"/>
</dbReference>
<dbReference type="InterPro" id="IPR034907">
    <property type="entry name" value="NDK-like_dom"/>
</dbReference>
<evidence type="ECO:0000256" key="5">
    <source>
        <dbReference type="ARBA" id="ARBA00022588"/>
    </source>
</evidence>
<dbReference type="Gene3D" id="1.20.1320.30">
    <property type="match status" value="1"/>
</dbReference>
<reference evidence="26 27" key="1">
    <citation type="submission" date="2020-08" db="EMBL/GenBank/DDBJ databases">
        <authorList>
            <person name="Hejnol A."/>
        </authorList>
    </citation>
    <scope>NUCLEOTIDE SEQUENCE [LARGE SCALE GENOMIC DNA]</scope>
</reference>
<keyword evidence="27" id="KW-1185">Reference proteome</keyword>
<keyword evidence="4" id="KW-0963">Cytoplasm</keyword>
<dbReference type="SMART" id="SM00562">
    <property type="entry name" value="NDK"/>
    <property type="match status" value="2"/>
</dbReference>
<comment type="caution">
    <text evidence="18">Lacks conserved residue(s) required for the propagation of feature annotation.</text>
</comment>
<feature type="binding site" evidence="19">
    <location>
        <position position="1615"/>
    </location>
    <ligand>
        <name>ATP</name>
        <dbReference type="ChEBI" id="CHEBI:30616"/>
    </ligand>
</feature>
<evidence type="ECO:0000256" key="19">
    <source>
        <dbReference type="PROSITE-ProRule" id="PRU10141"/>
    </source>
</evidence>
<dbReference type="InterPro" id="IPR006602">
    <property type="entry name" value="DM10_dom"/>
</dbReference>
<accession>A0A7I8VQ27</accession>
<comment type="similarity">
    <text evidence="2">Belongs to the helicase family. RLR subfamily.</text>
</comment>
<keyword evidence="5" id="KW-0399">Innate immunity</keyword>
<dbReference type="InterPro" id="IPR036850">
    <property type="entry name" value="NDK-like_dom_sf"/>
</dbReference>
<feature type="binding site" evidence="18">
    <location>
        <position position="1990"/>
    </location>
    <ligand>
        <name>ATP</name>
        <dbReference type="ChEBI" id="CHEBI:30616"/>
    </ligand>
</feature>
<keyword evidence="14" id="KW-0051">Antiviral defense</keyword>
<dbReference type="InterPro" id="IPR011009">
    <property type="entry name" value="Kinase-like_dom_sf"/>
</dbReference>
<dbReference type="Pfam" id="PF12330">
    <property type="entry name" value="Haspin_kinase"/>
    <property type="match status" value="1"/>
</dbReference>
<evidence type="ECO:0000256" key="12">
    <source>
        <dbReference type="ARBA" id="ARBA00022859"/>
    </source>
</evidence>
<evidence type="ECO:0000256" key="21">
    <source>
        <dbReference type="SAM" id="MobiDB-lite"/>
    </source>
</evidence>
<dbReference type="InterPro" id="IPR014001">
    <property type="entry name" value="Helicase_ATP-bd"/>
</dbReference>
<dbReference type="SUPFAM" id="SSF56112">
    <property type="entry name" value="Protein kinase-like (PK-like)"/>
    <property type="match status" value="1"/>
</dbReference>
<dbReference type="PANTHER" id="PTHR14074:SF16">
    <property type="entry name" value="ANTIVIRAL INNATE IMMUNE RESPONSE RECEPTOR RIG-I"/>
    <property type="match status" value="1"/>
</dbReference>
<dbReference type="GO" id="GO:0004550">
    <property type="term" value="F:nucleoside diphosphate kinase activity"/>
    <property type="evidence" value="ECO:0007669"/>
    <property type="project" value="InterPro"/>
</dbReference>
<dbReference type="PROSITE" id="PS51192">
    <property type="entry name" value="HELICASE_ATP_BIND_1"/>
    <property type="match status" value="1"/>
</dbReference>
<dbReference type="GO" id="GO:0035173">
    <property type="term" value="F:histone kinase activity"/>
    <property type="evidence" value="ECO:0007669"/>
    <property type="project" value="UniProtKB-ARBA"/>
</dbReference>
<dbReference type="Gene3D" id="2.170.150.30">
    <property type="entry name" value="RIG-I-like receptor, C-terminal regulatory domain"/>
    <property type="match status" value="1"/>
</dbReference>
<comment type="caution">
    <text evidence="26">The sequence shown here is derived from an EMBL/GenBank/DDBJ whole genome shotgun (WGS) entry which is preliminary data.</text>
</comment>
<feature type="compositionally biased region" description="Low complexity" evidence="21">
    <location>
        <begin position="1311"/>
        <end position="1328"/>
    </location>
</feature>
<dbReference type="PROSITE" id="PS50011">
    <property type="entry name" value="PROTEIN_KINASE_DOM"/>
    <property type="match status" value="1"/>
</dbReference>
<feature type="domain" description="Helicase ATP-binding" evidence="23">
    <location>
        <begin position="366"/>
        <end position="544"/>
    </location>
</feature>